<protein>
    <submittedName>
        <fullName evidence="3">Tetratricopeptide repeat protein</fullName>
    </submittedName>
</protein>
<dbReference type="KEGG" id="lck:HN018_07945"/>
<evidence type="ECO:0000259" key="2">
    <source>
        <dbReference type="Pfam" id="PF13369"/>
    </source>
</evidence>
<evidence type="ECO:0000313" key="3">
    <source>
        <dbReference type="EMBL" id="QKE89987.1"/>
    </source>
</evidence>
<dbReference type="Pfam" id="PF13371">
    <property type="entry name" value="TPR_9"/>
    <property type="match status" value="1"/>
</dbReference>
<dbReference type="RefSeq" id="WP_171835043.1">
    <property type="nucleotide sequence ID" value="NZ_CP053708.1"/>
</dbReference>
<evidence type="ECO:0000256" key="1">
    <source>
        <dbReference type="ARBA" id="ARBA00007100"/>
    </source>
</evidence>
<dbReference type="InterPro" id="IPR011990">
    <property type="entry name" value="TPR-like_helical_dom_sf"/>
</dbReference>
<sequence>MIEPGEALAAIGMLPDVEIDPGPAAIQLARLDASGSDWHAASEHLSVLARDAVAVGAVMSGRSQEARIGALAGLIHAHHGYRGDIEHYDDLDNANLVKVIERRRGLPVALGVLWLHCIRAAGWDGHGIDFPGHFLVALVAGSDRGADGRHDSGTATRHSRQQRRMLIDPFGNGASIGSVQLLSMLPQSGGEDIPLQPGMTRAMATRDVLLRLQRNLVQRRLLAGDLKAALRSLEGMLLIAPDVMSSWLDAAELNHGLGRVSEARNCLERVVDKVPGSDAARHAQARLDAWRRSGD</sequence>
<comment type="similarity">
    <text evidence="1">Belongs to the UPF0162 family.</text>
</comment>
<evidence type="ECO:0000313" key="4">
    <source>
        <dbReference type="Proteomes" id="UP000500767"/>
    </source>
</evidence>
<dbReference type="PANTHER" id="PTHR31350">
    <property type="entry name" value="SI:DKEY-261L7.2"/>
    <property type="match status" value="1"/>
</dbReference>
<gene>
    <name evidence="3" type="ORF">HN018_07945</name>
</gene>
<accession>A0A6M8HNY0</accession>
<dbReference type="PANTHER" id="PTHR31350:SF27">
    <property type="entry name" value="HEMIMETHYLATED DNA-BINDING DOMAIN-CONTAINING PROTEIN"/>
    <property type="match status" value="1"/>
</dbReference>
<feature type="domain" description="Protein SirB1 N-terminal" evidence="2">
    <location>
        <begin position="44"/>
        <end position="213"/>
    </location>
</feature>
<name>A0A6M8HNY0_9PROT</name>
<dbReference type="Gene3D" id="1.25.40.10">
    <property type="entry name" value="Tetratricopeptide repeat domain"/>
    <property type="match status" value="1"/>
</dbReference>
<reference evidence="3 4" key="1">
    <citation type="journal article" date="2014" name="World J. Microbiol. Biotechnol.">
        <title>Biodiversity and physiological characteristics of Antarctic and Arctic lichens-associated bacteria.</title>
        <authorList>
            <person name="Lee Y.M."/>
            <person name="Kim E.H."/>
            <person name="Lee H.K."/>
            <person name="Hong S.G."/>
        </authorList>
    </citation>
    <scope>NUCLEOTIDE SEQUENCE [LARGE SCALE GENOMIC DNA]</scope>
    <source>
        <strain evidence="3 4">PAMC 26569</strain>
    </source>
</reference>
<dbReference type="AlphaFoldDB" id="A0A6M8HNY0"/>
<dbReference type="EMBL" id="CP053708">
    <property type="protein sequence ID" value="QKE89987.1"/>
    <property type="molecule type" value="Genomic_DNA"/>
</dbReference>
<dbReference type="Pfam" id="PF13369">
    <property type="entry name" value="Transglut_core2"/>
    <property type="match status" value="1"/>
</dbReference>
<proteinExistence type="inferred from homology"/>
<dbReference type="Proteomes" id="UP000500767">
    <property type="component" value="Chromosome"/>
</dbReference>
<dbReference type="SUPFAM" id="SSF48452">
    <property type="entry name" value="TPR-like"/>
    <property type="match status" value="1"/>
</dbReference>
<dbReference type="InterPro" id="IPR032698">
    <property type="entry name" value="SirB1_N"/>
</dbReference>
<organism evidence="3 4">
    <name type="scientific">Lichenicola cladoniae</name>
    <dbReference type="NCBI Taxonomy" id="1484109"/>
    <lineage>
        <taxon>Bacteria</taxon>
        <taxon>Pseudomonadati</taxon>
        <taxon>Pseudomonadota</taxon>
        <taxon>Alphaproteobacteria</taxon>
        <taxon>Acetobacterales</taxon>
        <taxon>Acetobacteraceae</taxon>
        <taxon>Lichenicola</taxon>
    </lineage>
</organism>
<keyword evidence="4" id="KW-1185">Reference proteome</keyword>